<dbReference type="Gene3D" id="1.10.1330.10">
    <property type="entry name" value="Dockerin domain"/>
    <property type="match status" value="1"/>
</dbReference>
<protein>
    <submittedName>
        <fullName evidence="9">Putative outer membrane protein pmp20</fullName>
    </submittedName>
</protein>
<dbReference type="PANTHER" id="PTHR34720">
    <property type="entry name" value="MICROCYSTIN DEPENDENT PROTEIN"/>
    <property type="match status" value="1"/>
</dbReference>
<dbReference type="GO" id="GO:0005576">
    <property type="term" value="C:extracellular region"/>
    <property type="evidence" value="ECO:0007669"/>
    <property type="project" value="UniProtKB-SubCell"/>
</dbReference>
<dbReference type="SUPFAM" id="SSF51126">
    <property type="entry name" value="Pectin lyase-like"/>
    <property type="match status" value="9"/>
</dbReference>
<dbReference type="InterPro" id="IPR002105">
    <property type="entry name" value="Dockerin_1_rpt"/>
</dbReference>
<dbReference type="Proteomes" id="UP000317977">
    <property type="component" value="Unassembled WGS sequence"/>
</dbReference>
<dbReference type="InterPro" id="IPR036439">
    <property type="entry name" value="Dockerin_dom_sf"/>
</dbReference>
<dbReference type="NCBIfam" id="NF041518">
    <property type="entry name" value="choice_anch_Q"/>
    <property type="match status" value="1"/>
</dbReference>
<evidence type="ECO:0000256" key="1">
    <source>
        <dbReference type="ARBA" id="ARBA00004196"/>
    </source>
</evidence>
<dbReference type="Pfam" id="PF00404">
    <property type="entry name" value="Dockerin_1"/>
    <property type="match status" value="1"/>
</dbReference>
<feature type="compositionally biased region" description="Polar residues" evidence="8">
    <location>
        <begin position="9"/>
        <end position="20"/>
    </location>
</feature>
<dbReference type="InterPro" id="IPR059226">
    <property type="entry name" value="Choice_anch_Q_dom"/>
</dbReference>
<organism evidence="9 10">
    <name type="scientific">Rubripirellula reticaptiva</name>
    <dbReference type="NCBI Taxonomy" id="2528013"/>
    <lineage>
        <taxon>Bacteria</taxon>
        <taxon>Pseudomonadati</taxon>
        <taxon>Planctomycetota</taxon>
        <taxon>Planctomycetia</taxon>
        <taxon>Pirellulales</taxon>
        <taxon>Pirellulaceae</taxon>
        <taxon>Rubripirellula</taxon>
    </lineage>
</organism>
<evidence type="ECO:0000313" key="9">
    <source>
        <dbReference type="EMBL" id="TWU46647.1"/>
    </source>
</evidence>
<dbReference type="SUPFAM" id="SSF49899">
    <property type="entry name" value="Concanavalin A-like lectins/glucanases"/>
    <property type="match status" value="2"/>
</dbReference>
<evidence type="ECO:0000256" key="7">
    <source>
        <dbReference type="ARBA" id="ARBA00023237"/>
    </source>
</evidence>
<keyword evidence="7" id="KW-0998">Cell outer membrane</keyword>
<evidence type="ECO:0000256" key="4">
    <source>
        <dbReference type="ARBA" id="ARBA00022525"/>
    </source>
</evidence>
<feature type="region of interest" description="Disordered" evidence="8">
    <location>
        <begin position="1"/>
        <end position="38"/>
    </location>
</feature>
<evidence type="ECO:0000256" key="8">
    <source>
        <dbReference type="SAM" id="MobiDB-lite"/>
    </source>
</evidence>
<dbReference type="NCBIfam" id="TIGR01376">
    <property type="entry name" value="POMP_repeat"/>
    <property type="match status" value="1"/>
</dbReference>
<feature type="compositionally biased region" description="Basic residues" evidence="8">
    <location>
        <begin position="21"/>
        <end position="38"/>
    </location>
</feature>
<keyword evidence="10" id="KW-1185">Reference proteome</keyword>
<dbReference type="GO" id="GO:0009279">
    <property type="term" value="C:cell outer membrane"/>
    <property type="evidence" value="ECO:0007669"/>
    <property type="project" value="UniProtKB-SubCell"/>
</dbReference>
<dbReference type="GO" id="GO:0000272">
    <property type="term" value="P:polysaccharide catabolic process"/>
    <property type="evidence" value="ECO:0007669"/>
    <property type="project" value="InterPro"/>
</dbReference>
<keyword evidence="5" id="KW-0732">Signal</keyword>
<evidence type="ECO:0000313" key="10">
    <source>
        <dbReference type="Proteomes" id="UP000317977"/>
    </source>
</evidence>
<dbReference type="GO" id="GO:0004553">
    <property type="term" value="F:hydrolase activity, hydrolyzing O-glycosyl compounds"/>
    <property type="evidence" value="ECO:0007669"/>
    <property type="project" value="InterPro"/>
</dbReference>
<proteinExistence type="predicted"/>
<keyword evidence="4" id="KW-0964">Secreted</keyword>
<dbReference type="InterPro" id="IPR013320">
    <property type="entry name" value="ConA-like_dom_sf"/>
</dbReference>
<reference evidence="9 10" key="1">
    <citation type="submission" date="2019-02" db="EMBL/GenBank/DDBJ databases">
        <title>Deep-cultivation of Planctomycetes and their phenomic and genomic characterization uncovers novel biology.</title>
        <authorList>
            <person name="Wiegand S."/>
            <person name="Jogler M."/>
            <person name="Boedeker C."/>
            <person name="Pinto D."/>
            <person name="Vollmers J."/>
            <person name="Rivas-Marin E."/>
            <person name="Kohn T."/>
            <person name="Peeters S.H."/>
            <person name="Heuer A."/>
            <person name="Rast P."/>
            <person name="Oberbeckmann S."/>
            <person name="Bunk B."/>
            <person name="Jeske O."/>
            <person name="Meyerdierks A."/>
            <person name="Storesund J.E."/>
            <person name="Kallscheuer N."/>
            <person name="Luecker S."/>
            <person name="Lage O.M."/>
            <person name="Pohl T."/>
            <person name="Merkel B.J."/>
            <person name="Hornburger P."/>
            <person name="Mueller R.-W."/>
            <person name="Bruemmer F."/>
            <person name="Labrenz M."/>
            <person name="Spormann A.M."/>
            <person name="Op Den Camp H."/>
            <person name="Overmann J."/>
            <person name="Amann R."/>
            <person name="Jetten M.S.M."/>
            <person name="Mascher T."/>
            <person name="Medema M.H."/>
            <person name="Devos D.P."/>
            <person name="Kaster A.-K."/>
            <person name="Ovreas L."/>
            <person name="Rohde M."/>
            <person name="Galperin M.Y."/>
            <person name="Jogler C."/>
        </authorList>
    </citation>
    <scope>NUCLEOTIDE SEQUENCE [LARGE SCALE GENOMIC DNA]</scope>
    <source>
        <strain evidence="9 10">Poly59</strain>
    </source>
</reference>
<name>A0A5C6EF49_9BACT</name>
<dbReference type="InterPro" id="IPR011050">
    <property type="entry name" value="Pectin_lyase_fold/virulence"/>
</dbReference>
<comment type="caution">
    <text evidence="9">The sequence shown here is derived from an EMBL/GenBank/DDBJ whole genome shotgun (WGS) entry which is preliminary data.</text>
</comment>
<evidence type="ECO:0000256" key="5">
    <source>
        <dbReference type="ARBA" id="ARBA00022729"/>
    </source>
</evidence>
<dbReference type="InterPro" id="IPR006626">
    <property type="entry name" value="PbH1"/>
</dbReference>
<evidence type="ECO:0000256" key="6">
    <source>
        <dbReference type="ARBA" id="ARBA00023136"/>
    </source>
</evidence>
<keyword evidence="6" id="KW-0472">Membrane</keyword>
<comment type="subcellular location">
    <subcellularLocation>
        <location evidence="1">Cell envelope</location>
    </subcellularLocation>
    <subcellularLocation>
        <location evidence="2">Cell outer membrane</location>
    </subcellularLocation>
    <subcellularLocation>
        <location evidence="3">Secreted</location>
    </subcellularLocation>
</comment>
<dbReference type="Gene3D" id="2.60.120.200">
    <property type="match status" value="2"/>
</dbReference>
<dbReference type="RefSeq" id="WP_146537139.1">
    <property type="nucleotide sequence ID" value="NZ_SJPX01000006.1"/>
</dbReference>
<dbReference type="EMBL" id="SJPX01000006">
    <property type="protein sequence ID" value="TWU46647.1"/>
    <property type="molecule type" value="Genomic_DNA"/>
</dbReference>
<evidence type="ECO:0000256" key="2">
    <source>
        <dbReference type="ARBA" id="ARBA00004442"/>
    </source>
</evidence>
<dbReference type="OrthoDB" id="218987at2"/>
<dbReference type="SUPFAM" id="SSF63446">
    <property type="entry name" value="Type I dockerin domain"/>
    <property type="match status" value="1"/>
</dbReference>
<sequence>MTFLRRRNNQSAQTSGSRSTKAGRKSTKRSAPTARRRSLHCESLEARRLLTSYLVDTVADTIADDGFVSLREAIQAANTNSAVGDVAAGEPGATATDTIRFSSSLGNATILLDGSELVISDSLSISRGDASSITIDGAGLSRVLNVGMGASDVSLRDLTITGGSAEVGGGLLLASSGRVTLDTVNVVGNLATGAAASQGGGGIFSSDTTLTILGGSIVGNVASGASGSGGGVFSASGDVVIRNTKIESNVANRAGGGIELVVGSLLLSDVTLGGLSQNQGNIAGPAGSASPGNGGGLHVTGDGGTTPTLVTVTGGSVLSNMAATEGGGLWNQSGVTMTVTGDAFVAGNRAGGALNTQGGGGIFNNGGLLVLSDVRILNNATTGAAGGGGGVATRGGTVSIDHSLIAGNFSAGESGSGGGILALGTAQVSAVDTEISGNVASRAGGGIELATSPSSRNALTLLGVELSDNNAGVVDDDATAAAPGNGGGLHITGSANALIAESLISENIAANEGGGLWNGSGTLIVENTRVVGNVASGDAADNGGGGVYNEGGIVVVSGSSLADNVANGIAGSGGGVLSVAGRVMLFDTVVSSNIANRAGGGIESAGGARISLDGTSLIDNVAGPTGTAAPGNGGGLHVTGTGDTTVVGGVVSGNVAAREGGGLWNDKGTLTVDGSTITGNIASGPAADDGGGGVFNNGGTIVIANATIASNGAGGTSGSGGGVFNFGGTATITDSMITGNVANRAGGGIESSAGSDTTLNDVVLDGNNAGVSSDGGSAFRPLLAYLFDDLGSSAVASGSASVAGAPALLFTDNSGNPADLRGPSGSGVSGKPGDFAFDNTNSTGITTASHGRNAADFDAIDGLNAFTLSGWFMLPATATESIGRQDALIENGTISTLDAPGGFRLRGGPVANAGTLELRVNRDWSIESSAAYTEIGQYVYFAVSYDGTKSTDNVKFYKGTIAGGVTLVDTLTLDAGVVNQETVPLSIGVTRTSGLTLNPFNGLLDDIRIDGSAVSVSELESRRFAATGLDITIAANPGNGGGLHISGNAVVRINDGSVSGNLAAGDGGGLWNSGSGNLIVDGTLIQGNSATDGGGVYSDGGNTVLTDVNVTGNNAGQSGGGIYSEASPSSFQNLTISDSIVDSNAANASLAGTGGGGIFAAGFSVLTNTNITGNTAIEGTADGGGVLAPGFADFSTDGGMISNNRAARAGGGVENGGFFSSVGTDFDNNFAGVNGGALYQSGFGFTVVADAEVTKNSAANEGGGFWNSDGGFLSVLDSTFDRNDAMFGGAIFGDGDFPDTSVDRSVFSNNTATVNGGAIATEGGSLFLADSSFSGNSAGGNAPGLGGGAIFTASDNEISNNDLINNSASGPMGNGGGILVASGGTGTYFGGLVQGNRAGRAGGGFEVIGQITIDQGFESGSEVPLSIDSNSAGVNGGGLHITATGDATLRRSSVANNTAAGEGGGLWNSATGTLTVDMVMITGNIASGDAADQGGGGIYSDGGTLVLTETVIQDNLADGLSGSGGGILNNAGMLTATNTSITGNIAVRAGGGIETVGAAVTTLTDVNLDENSAGLDLSLAGANIPAPLLAYNFNETGTTALATGMAADANGNPVLNFNANNSTMPADLHSAAGTGVSGLPTDRAFDNSNAGNQFSNVSHGQHAADFDAIDTLDAFTLSGWYMLPSTAQSIGLQDSLFENGSTNAGFRLRGGSRTDAGTLQLTVDGQTRESSQVYTEVGQYVYFAVSYDGSIATDNVKFYKGTVDDGLTLVDTFTINAGAVNAETLPLFIGANRQFLAQNPFNGLLDNIRIDGAALPFDSLEFLRADAVGQATGFRANPGNGGGLHVSGPGLVTITGGTASNNFAANEGGGLWNSVAGTLTVTGVTIQGNVAGGAASDSGGGGIYNDGGSVDVNATSITDNIASGTSGSGGGLLSVAGSVTLTNSTFESNGANRAGGGIEVIAGTVTLIDTDLISNDVNGDASGGTPSPGNGGGLHVSGIADVTIDNGIVSGNVAASEGGGLWNQSGSKLTVRNGTLIQLNTALGAAANKGGGGIFNNGGVVDISDSIILSNFADGASGSGGGILNVSGGVITIADTEISTNVASRAGGGIEDNSVASGTVASGNSITLSRVTLDRNNAGVITAGRGGALFSSPGNGGGLHVTGAGNIAISQSTVSGNNAANEGGGLWNSTGVMTIDRSTISGNSSGDGGGIFNDSATGDVVLTNSTISGNRANGGGATTASGGGLRTEGGNVTMTSVTVGMNTATIGGGLSIAGGAVTIGSTIVSGNMGATDANVNGAFSDAGNNVIGGTARLAPLASNGGPTMTHALLPGSPAINNGNNAGLAVDQRGVARPQGSRADSGAYESSLAGSLDAVVVPVGDVDGNGSVTALDALQVINFLGRNKSSAAGESAGAEVVASTNLDVNGDGRVTAIDALMILNSIGRSKTATDIGEVADLQQDTEMLSPIESVLEQRRRVIDDLLLQQLANDAFTARAAR</sequence>
<dbReference type="SMART" id="SM00710">
    <property type="entry name" value="PbH1"/>
    <property type="match status" value="29"/>
</dbReference>
<gene>
    <name evidence="9" type="ORF">Poly59_56200</name>
</gene>
<evidence type="ECO:0000256" key="3">
    <source>
        <dbReference type="ARBA" id="ARBA00004613"/>
    </source>
</evidence>
<dbReference type="InterPro" id="IPR003368">
    <property type="entry name" value="POMP_repeat"/>
</dbReference>
<accession>A0A5C6EF49</accession>
<dbReference type="PANTHER" id="PTHR34720:SF9">
    <property type="entry name" value="BLR4714 PROTEIN"/>
    <property type="match status" value="1"/>
</dbReference>